<protein>
    <recommendedName>
        <fullName evidence="3 9">Carbonic anhydrase</fullName>
        <ecNumber evidence="3 9">4.2.1.1</ecNumber>
    </recommendedName>
</protein>
<comment type="similarity">
    <text evidence="2 9">Belongs to the alpha-carbonic anhydrase family.</text>
</comment>
<dbReference type="InterPro" id="IPR001148">
    <property type="entry name" value="CA_dom"/>
</dbReference>
<dbReference type="InterPro" id="IPR023561">
    <property type="entry name" value="Carbonic_anhydrase_a-class"/>
</dbReference>
<dbReference type="InterPro" id="IPR018338">
    <property type="entry name" value="Carbonic_anhydrase_a-class_CS"/>
</dbReference>
<dbReference type="InterPro" id="IPR036398">
    <property type="entry name" value="CA_dom_sf"/>
</dbReference>
<dbReference type="AlphaFoldDB" id="A0A3P8SPJ2"/>
<reference evidence="11" key="2">
    <citation type="submission" date="2025-08" db="UniProtKB">
        <authorList>
            <consortium name="Ensembl"/>
        </authorList>
    </citation>
    <scope>IDENTIFICATION</scope>
</reference>
<dbReference type="FunFam" id="3.10.200.10:FF:000003">
    <property type="entry name" value="Carbonic anhydrase 12"/>
    <property type="match status" value="1"/>
</dbReference>
<dbReference type="SUPFAM" id="SSF51069">
    <property type="entry name" value="Carbonic anhydrase"/>
    <property type="match status" value="1"/>
</dbReference>
<dbReference type="PANTHER" id="PTHR18952">
    <property type="entry name" value="CARBONIC ANHYDRASE"/>
    <property type="match status" value="1"/>
</dbReference>
<evidence type="ECO:0000256" key="6">
    <source>
        <dbReference type="ARBA" id="ARBA00022833"/>
    </source>
</evidence>
<reference evidence="11" key="3">
    <citation type="submission" date="2025-09" db="UniProtKB">
        <authorList>
            <consortium name="Ensembl"/>
        </authorList>
    </citation>
    <scope>IDENTIFICATION</scope>
</reference>
<keyword evidence="7" id="KW-0325">Glycoprotein</keyword>
<evidence type="ECO:0000313" key="12">
    <source>
        <dbReference type="Proteomes" id="UP000265080"/>
    </source>
</evidence>
<organism evidence="11 12">
    <name type="scientific">Amphiprion percula</name>
    <name type="common">Orange clownfish</name>
    <name type="synonym">Lutjanus percula</name>
    <dbReference type="NCBI Taxonomy" id="161767"/>
    <lineage>
        <taxon>Eukaryota</taxon>
        <taxon>Metazoa</taxon>
        <taxon>Chordata</taxon>
        <taxon>Craniata</taxon>
        <taxon>Vertebrata</taxon>
        <taxon>Euteleostomi</taxon>
        <taxon>Actinopterygii</taxon>
        <taxon>Neopterygii</taxon>
        <taxon>Teleostei</taxon>
        <taxon>Neoteleostei</taxon>
        <taxon>Acanthomorphata</taxon>
        <taxon>Ovalentaria</taxon>
        <taxon>Pomacentridae</taxon>
        <taxon>Amphiprion</taxon>
    </lineage>
</organism>
<evidence type="ECO:0000256" key="2">
    <source>
        <dbReference type="ARBA" id="ARBA00010718"/>
    </source>
</evidence>
<evidence type="ECO:0000256" key="1">
    <source>
        <dbReference type="ARBA" id="ARBA00001947"/>
    </source>
</evidence>
<dbReference type="PROSITE" id="PS51144">
    <property type="entry name" value="ALPHA_CA_2"/>
    <property type="match status" value="1"/>
</dbReference>
<evidence type="ECO:0000256" key="4">
    <source>
        <dbReference type="ARBA" id="ARBA00022723"/>
    </source>
</evidence>
<dbReference type="Ensembl" id="ENSAPET00000014417.1">
    <property type="protein sequence ID" value="ENSAPEP00000014047.1"/>
    <property type="gene ID" value="ENSAPEG00000010029.1"/>
</dbReference>
<dbReference type="Pfam" id="PF00194">
    <property type="entry name" value="Carb_anhydrase"/>
    <property type="match status" value="1"/>
</dbReference>
<dbReference type="GO" id="GO:0005886">
    <property type="term" value="C:plasma membrane"/>
    <property type="evidence" value="ECO:0007669"/>
    <property type="project" value="TreeGrafter"/>
</dbReference>
<comment type="catalytic activity">
    <reaction evidence="9">
        <text>hydrogencarbonate + H(+) = CO2 + H2O</text>
        <dbReference type="Rhea" id="RHEA:10748"/>
        <dbReference type="ChEBI" id="CHEBI:15377"/>
        <dbReference type="ChEBI" id="CHEBI:15378"/>
        <dbReference type="ChEBI" id="CHEBI:16526"/>
        <dbReference type="ChEBI" id="CHEBI:17544"/>
        <dbReference type="EC" id="4.2.1.1"/>
    </reaction>
</comment>
<dbReference type="EC" id="4.2.1.1" evidence="3 9"/>
<keyword evidence="6 9" id="KW-0862">Zinc</keyword>
<evidence type="ECO:0000256" key="8">
    <source>
        <dbReference type="ARBA" id="ARBA00023239"/>
    </source>
</evidence>
<evidence type="ECO:0000313" key="11">
    <source>
        <dbReference type="Ensembl" id="ENSAPEP00000014047.1"/>
    </source>
</evidence>
<dbReference type="GO" id="GO:0008270">
    <property type="term" value="F:zinc ion binding"/>
    <property type="evidence" value="ECO:0007669"/>
    <property type="project" value="UniProtKB-UniRule"/>
</dbReference>
<evidence type="ECO:0000256" key="7">
    <source>
        <dbReference type="ARBA" id="ARBA00023180"/>
    </source>
</evidence>
<dbReference type="CDD" id="cd03117">
    <property type="entry name" value="alpha_CA_IV_XV_like"/>
    <property type="match status" value="1"/>
</dbReference>
<sequence length="314" mass="33662">MNWFVVAALALCVIAPGTDCADDSIAWCYHLPTCNDTTWPRIAAPFCNGTRQSPINIVTANAAGDASLGSFTFVNYDNTAIMNKMENTGKTVKVSLNSGAKVSGGNLSEAYDSLQFHLHWGNGSTVPGSEHTVDGTQYAMELHIVNSKESLNGNTTLAVADPSGLAALGFFIEALSDGSTGQPASWRNLVAYLENIATQNQTVSITPGISLNDLLFGVDRTRYWRYHGSLTTPSCNEAVVWTVFKDTIKISTDLIDRFATLRIGNSMSEHMVNVFRNVQPALPVSTQVSTTTSGTSKTCYSLGLMALSVVLGRS</sequence>
<dbReference type="GeneTree" id="ENSGT00940000164039"/>
<dbReference type="InterPro" id="IPR041874">
    <property type="entry name" value="CA4/CA15"/>
</dbReference>
<dbReference type="Gene3D" id="3.10.200.10">
    <property type="entry name" value="Alpha carbonic anhydrase"/>
    <property type="match status" value="1"/>
</dbReference>
<name>A0A3P8SPJ2_AMPPE</name>
<dbReference type="PANTHER" id="PTHR18952:SF200">
    <property type="entry name" value="CARBONIC ANHYDRASE"/>
    <property type="match status" value="1"/>
</dbReference>
<comment type="cofactor">
    <cofactor evidence="1 9">
        <name>Zn(2+)</name>
        <dbReference type="ChEBI" id="CHEBI:29105"/>
    </cofactor>
</comment>
<feature type="signal peptide" evidence="9">
    <location>
        <begin position="1"/>
        <end position="20"/>
    </location>
</feature>
<evidence type="ECO:0000256" key="3">
    <source>
        <dbReference type="ARBA" id="ARBA00012925"/>
    </source>
</evidence>
<keyword evidence="12" id="KW-1185">Reference proteome</keyword>
<dbReference type="SMART" id="SM01057">
    <property type="entry name" value="Carb_anhydrase"/>
    <property type="match status" value="1"/>
</dbReference>
<comment type="function">
    <text evidence="9">Reversible hydration of carbon dioxide.</text>
</comment>
<evidence type="ECO:0000256" key="9">
    <source>
        <dbReference type="RuleBase" id="RU367011"/>
    </source>
</evidence>
<keyword evidence="5 9" id="KW-0732">Signal</keyword>
<dbReference type="GO" id="GO:0004089">
    <property type="term" value="F:carbonate dehydratase activity"/>
    <property type="evidence" value="ECO:0007669"/>
    <property type="project" value="UniProtKB-UniRule"/>
</dbReference>
<keyword evidence="4 9" id="KW-0479">Metal-binding</keyword>
<dbReference type="STRING" id="161767.ENSAPEP00000014047"/>
<dbReference type="Proteomes" id="UP000265080">
    <property type="component" value="Chromosome 19"/>
</dbReference>
<keyword evidence="8 9" id="KW-0456">Lyase</keyword>
<feature type="domain" description="Alpha-carbonic anhydrase" evidence="10">
    <location>
        <begin position="25"/>
        <end position="290"/>
    </location>
</feature>
<proteinExistence type="inferred from homology"/>
<evidence type="ECO:0000259" key="10">
    <source>
        <dbReference type="PROSITE" id="PS51144"/>
    </source>
</evidence>
<dbReference type="PROSITE" id="PS00162">
    <property type="entry name" value="ALPHA_CA_1"/>
    <property type="match status" value="1"/>
</dbReference>
<dbReference type="OMA" id="AIAWCYH"/>
<evidence type="ECO:0000256" key="5">
    <source>
        <dbReference type="ARBA" id="ARBA00022729"/>
    </source>
</evidence>
<reference evidence="11 12" key="1">
    <citation type="submission" date="2018-03" db="EMBL/GenBank/DDBJ databases">
        <title>Finding Nemo's genes: A chromosome-scale reference assembly of the genome of the orange clownfish Amphiprion percula.</title>
        <authorList>
            <person name="Lehmann R."/>
        </authorList>
    </citation>
    <scope>NUCLEOTIDE SEQUENCE</scope>
</reference>
<accession>A0A3P8SPJ2</accession>
<feature type="chain" id="PRO_5025096202" description="Carbonic anhydrase" evidence="9">
    <location>
        <begin position="21"/>
        <end position="314"/>
    </location>
</feature>